<evidence type="ECO:0000313" key="1">
    <source>
        <dbReference type="EMBL" id="QSS64346.1"/>
    </source>
</evidence>
<dbReference type="AlphaFoldDB" id="A0A8A1MCW6"/>
<evidence type="ECO:0000313" key="2">
    <source>
        <dbReference type="Proteomes" id="UP000663671"/>
    </source>
</evidence>
<organism evidence="1 2">
    <name type="scientific">Ajellomyces capsulatus</name>
    <name type="common">Darling's disease fungus</name>
    <name type="synonym">Histoplasma capsulatum</name>
    <dbReference type="NCBI Taxonomy" id="5037"/>
    <lineage>
        <taxon>Eukaryota</taxon>
        <taxon>Fungi</taxon>
        <taxon>Dikarya</taxon>
        <taxon>Ascomycota</taxon>
        <taxon>Pezizomycotina</taxon>
        <taxon>Eurotiomycetes</taxon>
        <taxon>Eurotiomycetidae</taxon>
        <taxon>Onygenales</taxon>
        <taxon>Ajellomycetaceae</taxon>
        <taxon>Histoplasma</taxon>
    </lineage>
</organism>
<gene>
    <name evidence="1" type="ORF">I7I51_01413</name>
</gene>
<dbReference type="OrthoDB" id="4183717at2759"/>
<name>A0A8A1MCW6_AJECA</name>
<sequence length="164" mass="18940">MDLLQRERIVEYHNISESTVKEFLELSDCKNLKLSCNPRTKTILEDWSSGIKELYISAAGKGELKVFAGEYANRIVIPDYAIFVSTVKYPTIAMEIAYTETYEDLKKHAPTMESPFKTKFELKRSIDKKLRDSRAKSAGEMVIVIRYETEEAMRIIFGIGWGRR</sequence>
<dbReference type="EMBL" id="CP069114">
    <property type="protein sequence ID" value="QSS64346.1"/>
    <property type="molecule type" value="Genomic_DNA"/>
</dbReference>
<protein>
    <submittedName>
        <fullName evidence="1">Uncharacterized protein</fullName>
    </submittedName>
</protein>
<dbReference type="VEuPathDB" id="FungiDB:I7I51_01413"/>
<reference evidence="1" key="1">
    <citation type="submission" date="2021-01" db="EMBL/GenBank/DDBJ databases">
        <title>Chromosome-level genome assembly of a human fungal pathogen reveals clustering of transcriptionally co-regulated genes.</title>
        <authorList>
            <person name="Voorhies M."/>
            <person name="Cohen S."/>
            <person name="Shea T.P."/>
            <person name="Petrus S."/>
            <person name="Munoz J.F."/>
            <person name="Poplawski S."/>
            <person name="Goldman W.E."/>
            <person name="Michael T."/>
            <person name="Cuomo C.A."/>
            <person name="Sil A."/>
            <person name="Beyhan S."/>
        </authorList>
    </citation>
    <scope>NUCLEOTIDE SEQUENCE</scope>
    <source>
        <strain evidence="1">WU24</strain>
    </source>
</reference>
<accession>A0A8A1MCW6</accession>
<dbReference type="Proteomes" id="UP000663671">
    <property type="component" value="Chromosome 1"/>
</dbReference>
<proteinExistence type="predicted"/>